<dbReference type="Proteomes" id="UP001597231">
    <property type="component" value="Unassembled WGS sequence"/>
</dbReference>
<comment type="caution">
    <text evidence="3">The sequence shown here is derived from an EMBL/GenBank/DDBJ whole genome shotgun (WGS) entry which is preliminary data.</text>
</comment>
<dbReference type="InterPro" id="IPR025623">
    <property type="entry name" value="YusW"/>
</dbReference>
<dbReference type="Pfam" id="PF14039">
    <property type="entry name" value="YusW"/>
    <property type="match status" value="1"/>
</dbReference>
<feature type="chain" id="PRO_5047305218" evidence="2">
    <location>
        <begin position="21"/>
        <end position="160"/>
    </location>
</feature>
<evidence type="ECO:0000313" key="3">
    <source>
        <dbReference type="EMBL" id="MFD1206690.1"/>
    </source>
</evidence>
<dbReference type="EMBL" id="JBHTLT010000127">
    <property type="protein sequence ID" value="MFD1206690.1"/>
    <property type="molecule type" value="Genomic_DNA"/>
</dbReference>
<organism evidence="3 4">
    <name type="scientific">Sporosarcina contaminans</name>
    <dbReference type="NCBI Taxonomy" id="633403"/>
    <lineage>
        <taxon>Bacteria</taxon>
        <taxon>Bacillati</taxon>
        <taxon>Bacillota</taxon>
        <taxon>Bacilli</taxon>
        <taxon>Bacillales</taxon>
        <taxon>Caryophanaceae</taxon>
        <taxon>Sporosarcina</taxon>
    </lineage>
</organism>
<accession>A0ABW3U0Y1</accession>
<name>A0ABW3U0Y1_9BACL</name>
<evidence type="ECO:0000256" key="2">
    <source>
        <dbReference type="SAM" id="SignalP"/>
    </source>
</evidence>
<protein>
    <submittedName>
        <fullName evidence="3">YusW family protein</fullName>
    </submittedName>
</protein>
<keyword evidence="4" id="KW-1185">Reference proteome</keyword>
<sequence length="160" mass="18012">MKKFSLLGTFLLASILMLSACGKSDQKNNNNTQENDQSTDSVTNVSDESGGTINQGDGYGFDKFDLEIEVDGKDAIDVEYDVDKDVDASYQDQLTNIHLKDTEAIDKLDEFFMKLKLTKDTSGEDARDAILEWFGLDNYSKFELEVDFDDGNELNFQETK</sequence>
<keyword evidence="2" id="KW-0732">Signal</keyword>
<dbReference type="RefSeq" id="WP_336824346.1">
    <property type="nucleotide sequence ID" value="NZ_JBHTLT010000127.1"/>
</dbReference>
<reference evidence="4" key="1">
    <citation type="journal article" date="2019" name="Int. J. Syst. Evol. Microbiol.">
        <title>The Global Catalogue of Microorganisms (GCM) 10K type strain sequencing project: providing services to taxonomists for standard genome sequencing and annotation.</title>
        <authorList>
            <consortium name="The Broad Institute Genomics Platform"/>
            <consortium name="The Broad Institute Genome Sequencing Center for Infectious Disease"/>
            <person name="Wu L."/>
            <person name="Ma J."/>
        </authorList>
    </citation>
    <scope>NUCLEOTIDE SEQUENCE [LARGE SCALE GENOMIC DNA]</scope>
    <source>
        <strain evidence="4">CCUG 53915</strain>
    </source>
</reference>
<feature type="compositionally biased region" description="Polar residues" evidence="1">
    <location>
        <begin position="27"/>
        <end position="55"/>
    </location>
</feature>
<dbReference type="PROSITE" id="PS51257">
    <property type="entry name" value="PROKAR_LIPOPROTEIN"/>
    <property type="match status" value="1"/>
</dbReference>
<evidence type="ECO:0000256" key="1">
    <source>
        <dbReference type="SAM" id="MobiDB-lite"/>
    </source>
</evidence>
<feature type="signal peptide" evidence="2">
    <location>
        <begin position="1"/>
        <end position="20"/>
    </location>
</feature>
<gene>
    <name evidence="3" type="ORF">ACFQ38_16460</name>
</gene>
<feature type="region of interest" description="Disordered" evidence="1">
    <location>
        <begin position="25"/>
        <end position="59"/>
    </location>
</feature>
<proteinExistence type="predicted"/>
<evidence type="ECO:0000313" key="4">
    <source>
        <dbReference type="Proteomes" id="UP001597231"/>
    </source>
</evidence>